<reference evidence="2 3" key="1">
    <citation type="submission" date="2024-01" db="EMBL/GenBank/DDBJ databases">
        <title>The genomes of 5 underutilized Papilionoideae crops provide insights into root nodulation and disease resistanc.</title>
        <authorList>
            <person name="Jiang F."/>
        </authorList>
    </citation>
    <scope>NUCLEOTIDE SEQUENCE [LARGE SCALE GENOMIC DNA]</scope>
    <source>
        <strain evidence="2">JINMINGXINNONG_FW02</strain>
        <tissue evidence="2">Leaves</tissue>
    </source>
</reference>
<organism evidence="2 3">
    <name type="scientific">Phaseolus coccineus</name>
    <name type="common">Scarlet runner bean</name>
    <name type="synonym">Phaseolus multiflorus</name>
    <dbReference type="NCBI Taxonomy" id="3886"/>
    <lineage>
        <taxon>Eukaryota</taxon>
        <taxon>Viridiplantae</taxon>
        <taxon>Streptophyta</taxon>
        <taxon>Embryophyta</taxon>
        <taxon>Tracheophyta</taxon>
        <taxon>Spermatophyta</taxon>
        <taxon>Magnoliopsida</taxon>
        <taxon>eudicotyledons</taxon>
        <taxon>Gunneridae</taxon>
        <taxon>Pentapetalae</taxon>
        <taxon>rosids</taxon>
        <taxon>fabids</taxon>
        <taxon>Fabales</taxon>
        <taxon>Fabaceae</taxon>
        <taxon>Papilionoideae</taxon>
        <taxon>50 kb inversion clade</taxon>
        <taxon>NPAAA clade</taxon>
        <taxon>indigoferoid/millettioid clade</taxon>
        <taxon>Phaseoleae</taxon>
        <taxon>Phaseolus</taxon>
    </lineage>
</organism>
<name>A0AAN9N0L8_PHACN</name>
<sequence length="210" mass="23836">MGDLCPRRPPIRELFFLEDHLLPCTHLHDHHSFEKTTTITDKRHQVSINIPVSHFTCQTFHWPTMHRHMTLLRIDSRVRISPSRQAPSQYTYTDLTREPSQKLYGSRRSSCSCLKYQLSGANDYVSRMQHVQAGSLGPTFSTYNSTSRDNLPPMTHPGGRPMSLSGRRPMSLCGDVHMPRAMAMSACLSRPGDTRMPHAPATPACLTPRR</sequence>
<gene>
    <name evidence="2" type="ORF">VNO80_13240</name>
</gene>
<comment type="caution">
    <text evidence="2">The sequence shown here is derived from an EMBL/GenBank/DDBJ whole genome shotgun (WGS) entry which is preliminary data.</text>
</comment>
<dbReference type="EMBL" id="JAYMYR010000005">
    <property type="protein sequence ID" value="KAK7364515.1"/>
    <property type="molecule type" value="Genomic_DNA"/>
</dbReference>
<proteinExistence type="predicted"/>
<evidence type="ECO:0000256" key="1">
    <source>
        <dbReference type="SAM" id="MobiDB-lite"/>
    </source>
</evidence>
<evidence type="ECO:0000313" key="2">
    <source>
        <dbReference type="EMBL" id="KAK7364515.1"/>
    </source>
</evidence>
<feature type="region of interest" description="Disordered" evidence="1">
    <location>
        <begin position="146"/>
        <end position="165"/>
    </location>
</feature>
<keyword evidence="3" id="KW-1185">Reference proteome</keyword>
<dbReference type="Proteomes" id="UP001374584">
    <property type="component" value="Unassembled WGS sequence"/>
</dbReference>
<protein>
    <submittedName>
        <fullName evidence="2">Uncharacterized protein</fullName>
    </submittedName>
</protein>
<evidence type="ECO:0000313" key="3">
    <source>
        <dbReference type="Proteomes" id="UP001374584"/>
    </source>
</evidence>
<accession>A0AAN9N0L8</accession>
<dbReference type="AlphaFoldDB" id="A0AAN9N0L8"/>